<dbReference type="PROSITE" id="PS50005">
    <property type="entry name" value="TPR"/>
    <property type="match status" value="4"/>
</dbReference>
<dbReference type="InterPro" id="IPR026634">
    <property type="entry name" value="TPST-like"/>
</dbReference>
<accession>A0A506U6P1</accession>
<dbReference type="InterPro" id="IPR011990">
    <property type="entry name" value="TPR-like_helical_dom_sf"/>
</dbReference>
<dbReference type="Pfam" id="PF13432">
    <property type="entry name" value="TPR_16"/>
    <property type="match status" value="2"/>
</dbReference>
<evidence type="ECO:0000256" key="2">
    <source>
        <dbReference type="PROSITE-ProRule" id="PRU00339"/>
    </source>
</evidence>
<dbReference type="Pfam" id="PF14559">
    <property type="entry name" value="TPR_19"/>
    <property type="match status" value="1"/>
</dbReference>
<feature type="repeat" description="TPR" evidence="2">
    <location>
        <begin position="135"/>
        <end position="168"/>
    </location>
</feature>
<proteinExistence type="predicted"/>
<gene>
    <name evidence="4" type="ORF">FJU11_09190</name>
</gene>
<dbReference type="EMBL" id="VHLH01000014">
    <property type="protein sequence ID" value="TPW28734.1"/>
    <property type="molecule type" value="Genomic_DNA"/>
</dbReference>
<dbReference type="RefSeq" id="WP_141166747.1">
    <property type="nucleotide sequence ID" value="NZ_VHLH01000014.1"/>
</dbReference>
<organism evidence="4 5">
    <name type="scientific">Pararhizobium mangrovi</name>
    <dbReference type="NCBI Taxonomy" id="2590452"/>
    <lineage>
        <taxon>Bacteria</taxon>
        <taxon>Pseudomonadati</taxon>
        <taxon>Pseudomonadota</taxon>
        <taxon>Alphaproteobacteria</taxon>
        <taxon>Hyphomicrobiales</taxon>
        <taxon>Rhizobiaceae</taxon>
        <taxon>Rhizobium/Agrobacterium group</taxon>
        <taxon>Pararhizobium</taxon>
    </lineage>
</organism>
<dbReference type="Gene3D" id="3.40.50.300">
    <property type="entry name" value="P-loop containing nucleotide triphosphate hydrolases"/>
    <property type="match status" value="1"/>
</dbReference>
<dbReference type="SUPFAM" id="SSF52540">
    <property type="entry name" value="P-loop containing nucleoside triphosphate hydrolases"/>
    <property type="match status" value="1"/>
</dbReference>
<keyword evidence="5" id="KW-1185">Reference proteome</keyword>
<comment type="caution">
    <text evidence="4">The sequence shown here is derived from an EMBL/GenBank/DDBJ whole genome shotgun (WGS) entry which is preliminary data.</text>
</comment>
<dbReference type="InterPro" id="IPR027417">
    <property type="entry name" value="P-loop_NTPase"/>
</dbReference>
<dbReference type="PANTHER" id="PTHR12788">
    <property type="entry name" value="PROTEIN-TYROSINE SULFOTRANSFERASE 2"/>
    <property type="match status" value="1"/>
</dbReference>
<dbReference type="Pfam" id="PF13469">
    <property type="entry name" value="Sulfotransfer_3"/>
    <property type="match status" value="1"/>
</dbReference>
<feature type="repeat" description="TPR" evidence="2">
    <location>
        <begin position="101"/>
        <end position="134"/>
    </location>
</feature>
<name>A0A506U6P1_9HYPH</name>
<keyword evidence="2" id="KW-0802">TPR repeat</keyword>
<sequence length="585" mass="65084">MNRATRRRQEAERKRSGATTGRGGKQAPAVDPHAEVIQRALRAQQAGRRDEAVTLYRSVLERDRDHAAANHFLGLLHHQAGNIEEGGPLIARSLELAPDNPEFHNNAGIVLSQIGQFERAVERLRRAVELKPDYAVAWNNLASAQAKLERFDEAIESGERALALQASYTAARWTLANTLKAAGRMEAAADAYRRVLEREPNAAEVHYQLAMTEMEAGRIAEASESFRRTTVLKPRHADAHLMLALVRKPHEMDDEMAAMERLYARADATRAERMLLAFALAKSLEDIGRYDEAFDYLLAGNAARRETIDYDPAATRRDFKEVRRVFSAEFFASLGDGHGDPDTTPVFVMGMPRSGTSLVEQIVAAHPQIAGRGEILALQQTASRFFAQENAMFPENLGSIAPETFRAAGEAYVASLRANVGPALRVSDKMPGNFLFVGLIRAILPNATLLHCVREAPATCLSIFKTYFRSTGHKYAYNLDELAEFYVLYAQLMAHWQAVLPGFVTDVRYEELVADQEAQSRRLIAATGLEWDERCLAFQDAKHPVRTASAAQVRQPIYSSSVKLWQRYEKGLAPLIGRLAENDVA</sequence>
<dbReference type="SMART" id="SM00028">
    <property type="entry name" value="TPR"/>
    <property type="match status" value="6"/>
</dbReference>
<dbReference type="Gene3D" id="1.25.40.10">
    <property type="entry name" value="Tetratricopeptide repeat domain"/>
    <property type="match status" value="1"/>
</dbReference>
<keyword evidence="1" id="KW-0808">Transferase</keyword>
<reference evidence="4 5" key="1">
    <citation type="submission" date="2019-06" db="EMBL/GenBank/DDBJ databases">
        <authorList>
            <person name="Li M."/>
        </authorList>
    </citation>
    <scope>NUCLEOTIDE SEQUENCE [LARGE SCALE GENOMIC DNA]</scope>
    <source>
        <strain evidence="4 5">BGMRC6574</strain>
    </source>
</reference>
<dbReference type="SUPFAM" id="SSF48452">
    <property type="entry name" value="TPR-like"/>
    <property type="match status" value="1"/>
</dbReference>
<evidence type="ECO:0000313" key="5">
    <source>
        <dbReference type="Proteomes" id="UP000320314"/>
    </source>
</evidence>
<evidence type="ECO:0000256" key="3">
    <source>
        <dbReference type="SAM" id="MobiDB-lite"/>
    </source>
</evidence>
<evidence type="ECO:0000256" key="1">
    <source>
        <dbReference type="ARBA" id="ARBA00022679"/>
    </source>
</evidence>
<dbReference type="Proteomes" id="UP000320314">
    <property type="component" value="Unassembled WGS sequence"/>
</dbReference>
<feature type="repeat" description="TPR" evidence="2">
    <location>
        <begin position="169"/>
        <end position="202"/>
    </location>
</feature>
<evidence type="ECO:0000313" key="4">
    <source>
        <dbReference type="EMBL" id="TPW28734.1"/>
    </source>
</evidence>
<dbReference type="GO" id="GO:0008476">
    <property type="term" value="F:protein-tyrosine sulfotransferase activity"/>
    <property type="evidence" value="ECO:0007669"/>
    <property type="project" value="InterPro"/>
</dbReference>
<dbReference type="AlphaFoldDB" id="A0A506U6P1"/>
<feature type="repeat" description="TPR" evidence="2">
    <location>
        <begin position="203"/>
        <end position="236"/>
    </location>
</feature>
<dbReference type="OrthoDB" id="9800698at2"/>
<dbReference type="PANTHER" id="PTHR12788:SF10">
    <property type="entry name" value="PROTEIN-TYROSINE SULFOTRANSFERASE"/>
    <property type="match status" value="1"/>
</dbReference>
<feature type="region of interest" description="Disordered" evidence="3">
    <location>
        <begin position="1"/>
        <end position="33"/>
    </location>
</feature>
<dbReference type="InterPro" id="IPR019734">
    <property type="entry name" value="TPR_rpt"/>
</dbReference>
<dbReference type="PROSITE" id="PS50293">
    <property type="entry name" value="TPR_REGION"/>
    <property type="match status" value="1"/>
</dbReference>
<protein>
    <submittedName>
        <fullName evidence="4">Tetratricopeptide repeat protein</fullName>
    </submittedName>
</protein>